<gene>
    <name evidence="5" type="ORF">ACFPYI_11025</name>
</gene>
<evidence type="ECO:0000313" key="6">
    <source>
        <dbReference type="Proteomes" id="UP001596099"/>
    </source>
</evidence>
<feature type="domain" description="HVO-2928 N-terminal" evidence="4">
    <location>
        <begin position="3"/>
        <end position="167"/>
    </location>
</feature>
<keyword evidence="6" id="KW-1185">Reference proteome</keyword>
<keyword evidence="1" id="KW-0805">Transcription regulation</keyword>
<evidence type="ECO:0000259" key="4">
    <source>
        <dbReference type="Pfam" id="PF24281"/>
    </source>
</evidence>
<dbReference type="Pfam" id="PF24281">
    <property type="entry name" value="HVO_2928_N"/>
    <property type="match status" value="1"/>
</dbReference>
<dbReference type="RefSeq" id="WP_247414745.1">
    <property type="nucleotide sequence ID" value="NZ_JALLGW010000001.1"/>
</dbReference>
<proteinExistence type="predicted"/>
<dbReference type="PANTHER" id="PTHR34236:SF1">
    <property type="entry name" value="DIMETHYL SULFOXIDE REDUCTASE TRANSCRIPTIONAL ACTIVATOR"/>
    <property type="match status" value="1"/>
</dbReference>
<dbReference type="InterPro" id="IPR056529">
    <property type="entry name" value="HVO_2928_N"/>
</dbReference>
<evidence type="ECO:0000256" key="2">
    <source>
        <dbReference type="ARBA" id="ARBA00023163"/>
    </source>
</evidence>
<organism evidence="5 6">
    <name type="scientific">Halomarina salina</name>
    <dbReference type="NCBI Taxonomy" id="1872699"/>
    <lineage>
        <taxon>Archaea</taxon>
        <taxon>Methanobacteriati</taxon>
        <taxon>Methanobacteriota</taxon>
        <taxon>Stenosarchaea group</taxon>
        <taxon>Halobacteria</taxon>
        <taxon>Halobacteriales</taxon>
        <taxon>Natronomonadaceae</taxon>
        <taxon>Halomarina</taxon>
    </lineage>
</organism>
<protein>
    <submittedName>
        <fullName evidence="5">Helix-turn-helix domain-containing protein</fullName>
    </submittedName>
</protein>
<dbReference type="PANTHER" id="PTHR34236">
    <property type="entry name" value="DIMETHYL SULFOXIDE REDUCTASE TRANSCRIPTIONAL ACTIVATOR"/>
    <property type="match status" value="1"/>
</dbReference>
<sequence length="255" mass="28845">MREFVFTVEYERGADEVMDLFIEHPDLYARSMEVNATDGSVWGIDKVVGPSEALNEFDKRLERVTNDPNATGMCGAPVTDWTYETLSSNPESRKIYSLRSEGDEARSIPLVAAERVGDGLIMRTERRANQFRWHLLVDDTVSELHDEVRENLRDGLSLTVERLGTPPCLREDGRVQRSLTPEQKAALEAAIEHGYYDVPRQQPVTEIAAEIDVSSSTLQYRLNRAEAWLAHQFAADSVSVDVDAELDLEDIEFVR</sequence>
<name>A0ABD5RNI2_9EURY</name>
<reference evidence="5 6" key="1">
    <citation type="journal article" date="2019" name="Int. J. Syst. Evol. Microbiol.">
        <title>The Global Catalogue of Microorganisms (GCM) 10K type strain sequencing project: providing services to taxonomists for standard genome sequencing and annotation.</title>
        <authorList>
            <consortium name="The Broad Institute Genomics Platform"/>
            <consortium name="The Broad Institute Genome Sequencing Center for Infectious Disease"/>
            <person name="Wu L."/>
            <person name="Ma J."/>
        </authorList>
    </citation>
    <scope>NUCLEOTIDE SEQUENCE [LARGE SCALE GENOMIC DNA]</scope>
    <source>
        <strain evidence="5 6">CGMCC 1.12543</strain>
    </source>
</reference>
<dbReference type="AlphaFoldDB" id="A0ABD5RNI2"/>
<dbReference type="Pfam" id="PF04967">
    <property type="entry name" value="HTH_10"/>
    <property type="match status" value="1"/>
</dbReference>
<evidence type="ECO:0000256" key="1">
    <source>
        <dbReference type="ARBA" id="ARBA00023015"/>
    </source>
</evidence>
<dbReference type="InterPro" id="IPR007050">
    <property type="entry name" value="HTH_bacterioopsin"/>
</dbReference>
<dbReference type="EMBL" id="JBHSQH010000001">
    <property type="protein sequence ID" value="MFC5971865.1"/>
    <property type="molecule type" value="Genomic_DNA"/>
</dbReference>
<accession>A0ABD5RNI2</accession>
<keyword evidence="2" id="KW-0804">Transcription</keyword>
<comment type="caution">
    <text evidence="5">The sequence shown here is derived from an EMBL/GenBank/DDBJ whole genome shotgun (WGS) entry which is preliminary data.</text>
</comment>
<feature type="domain" description="HTH bat-type" evidence="3">
    <location>
        <begin position="179"/>
        <end position="228"/>
    </location>
</feature>
<dbReference type="Proteomes" id="UP001596099">
    <property type="component" value="Unassembled WGS sequence"/>
</dbReference>
<evidence type="ECO:0000259" key="3">
    <source>
        <dbReference type="Pfam" id="PF04967"/>
    </source>
</evidence>
<evidence type="ECO:0000313" key="5">
    <source>
        <dbReference type="EMBL" id="MFC5971865.1"/>
    </source>
</evidence>